<keyword evidence="10" id="KW-0325">Glycoprotein</keyword>
<keyword evidence="8" id="KW-1133">Transmembrane helix</keyword>
<dbReference type="GO" id="GO:0046920">
    <property type="term" value="F:alpha-(1-&gt;3)-fucosyltransferase activity"/>
    <property type="evidence" value="ECO:0000318"/>
    <property type="project" value="GO_Central"/>
</dbReference>
<dbReference type="HOGENOM" id="CLU_032075_3_0_1"/>
<proteinExistence type="inferred from homology"/>
<keyword evidence="4 11" id="KW-0328">Glycosyltransferase</keyword>
<evidence type="ECO:0000313" key="14">
    <source>
        <dbReference type="EMBL" id="EDO43404.1"/>
    </source>
</evidence>
<evidence type="ECO:0000256" key="3">
    <source>
        <dbReference type="ARBA" id="ARBA00008919"/>
    </source>
</evidence>
<keyword evidence="5 11" id="KW-0808">Transferase</keyword>
<dbReference type="PANTHER" id="PTHR11929:SF145">
    <property type="entry name" value="ALPHA-(1,3)-FUCOSYLTRANSFERASE FUT-1"/>
    <property type="match status" value="1"/>
</dbReference>
<dbReference type="EC" id="2.4.1.-" evidence="11"/>
<keyword evidence="15" id="KW-1185">Reference proteome</keyword>
<dbReference type="EMBL" id="DS469554">
    <property type="protein sequence ID" value="EDO43404.1"/>
    <property type="molecule type" value="Genomic_DNA"/>
</dbReference>
<dbReference type="GO" id="GO:0032580">
    <property type="term" value="C:Golgi cisterna membrane"/>
    <property type="evidence" value="ECO:0007669"/>
    <property type="project" value="UniProtKB-SubCell"/>
</dbReference>
<evidence type="ECO:0000313" key="15">
    <source>
        <dbReference type="Proteomes" id="UP000001593"/>
    </source>
</evidence>
<reference evidence="14 15" key="1">
    <citation type="journal article" date="2007" name="Science">
        <title>Sea anemone genome reveals ancestral eumetazoan gene repertoire and genomic organization.</title>
        <authorList>
            <person name="Putnam N.H."/>
            <person name="Srivastava M."/>
            <person name="Hellsten U."/>
            <person name="Dirks B."/>
            <person name="Chapman J."/>
            <person name="Salamov A."/>
            <person name="Terry A."/>
            <person name="Shapiro H."/>
            <person name="Lindquist E."/>
            <person name="Kapitonov V.V."/>
            <person name="Jurka J."/>
            <person name="Genikhovich G."/>
            <person name="Grigoriev I.V."/>
            <person name="Lucas S.M."/>
            <person name="Steele R.E."/>
            <person name="Finnerty J.R."/>
            <person name="Technau U."/>
            <person name="Martindale M.Q."/>
            <person name="Rokhsar D.S."/>
        </authorList>
    </citation>
    <scope>NUCLEOTIDE SEQUENCE [LARGE SCALE GENOMIC DNA]</scope>
    <source>
        <strain evidence="15">CH2 X CH6</strain>
    </source>
</reference>
<keyword evidence="9" id="KW-0472">Membrane</keyword>
<evidence type="ECO:0000256" key="9">
    <source>
        <dbReference type="ARBA" id="ARBA00023136"/>
    </source>
</evidence>
<feature type="non-terminal residue" evidence="14">
    <location>
        <position position="248"/>
    </location>
</feature>
<evidence type="ECO:0000256" key="8">
    <source>
        <dbReference type="ARBA" id="ARBA00022989"/>
    </source>
</evidence>
<dbReference type="FunCoup" id="A7RYQ2">
    <property type="interactions" value="19"/>
</dbReference>
<sequence>NCDFTCDRKYLNDSDAVLFHGRDMTPLLEMRRMMKLKLPHQRWVFFIRENPIHTYLNLQQYNGLFNWTMTYKRDSDIEIPGGAYYHAQTNVTGNENYAEGKDKLVYWPVSNCGNFRDEIAKKLNEFVPLDVYGGCRIRVFPKSGRGPPCPRFSKECESLLRRYKFRLSFENKNCVDYITEKYWKPLETGNIPIVLGGANYSEMVVPGSYINALDFPSVKALAEYIKYLDKNDTAYNEYFQWRKYYIAK</sequence>
<organism evidence="14 15">
    <name type="scientific">Nematostella vectensis</name>
    <name type="common">Starlet sea anemone</name>
    <dbReference type="NCBI Taxonomy" id="45351"/>
    <lineage>
        <taxon>Eukaryota</taxon>
        <taxon>Metazoa</taxon>
        <taxon>Cnidaria</taxon>
        <taxon>Anthozoa</taxon>
        <taxon>Hexacorallia</taxon>
        <taxon>Actiniaria</taxon>
        <taxon>Edwardsiidae</taxon>
        <taxon>Nematostella</taxon>
    </lineage>
</organism>
<evidence type="ECO:0000256" key="4">
    <source>
        <dbReference type="ARBA" id="ARBA00022676"/>
    </source>
</evidence>
<dbReference type="Pfam" id="PF17039">
    <property type="entry name" value="Glyco_tran_10_N"/>
    <property type="match status" value="1"/>
</dbReference>
<name>A7RYQ2_NEMVE</name>
<dbReference type="Proteomes" id="UP000001593">
    <property type="component" value="Unassembled WGS sequence"/>
</dbReference>
<feature type="domain" description="Fucosyltransferase N-terminal" evidence="13">
    <location>
        <begin position="1"/>
        <end position="80"/>
    </location>
</feature>
<dbReference type="KEGG" id="nve:5515278"/>
<comment type="subcellular location">
    <subcellularLocation>
        <location evidence="11">Golgi apparatus</location>
        <location evidence="11">Golgi stack membrane</location>
        <topology evidence="11">Single-pass type II membrane protein</topology>
    </subcellularLocation>
    <subcellularLocation>
        <location evidence="1">Membrane</location>
        <topology evidence="1">Single-pass membrane protein</topology>
    </subcellularLocation>
</comment>
<dbReference type="InterPro" id="IPR031481">
    <property type="entry name" value="Glyco_tran_10_N"/>
</dbReference>
<evidence type="ECO:0000256" key="5">
    <source>
        <dbReference type="ARBA" id="ARBA00022679"/>
    </source>
</evidence>
<feature type="domain" description="Fucosyltransferase C-terminal" evidence="12">
    <location>
        <begin position="99"/>
        <end position="246"/>
    </location>
</feature>
<dbReference type="PhylomeDB" id="A7RYQ2"/>
<dbReference type="OMA" id="KSHFCLA"/>
<dbReference type="FunFam" id="3.40.50.11660:FF:000006">
    <property type="entry name" value="Alpha-(1,3)-fucosyltransferase C"/>
    <property type="match status" value="1"/>
</dbReference>
<evidence type="ECO:0000256" key="6">
    <source>
        <dbReference type="ARBA" id="ARBA00022692"/>
    </source>
</evidence>
<evidence type="ECO:0000259" key="12">
    <source>
        <dbReference type="Pfam" id="PF00852"/>
    </source>
</evidence>
<keyword evidence="6 11" id="KW-0812">Transmembrane</keyword>
<dbReference type="UniPathway" id="UPA00378"/>
<dbReference type="InterPro" id="IPR001503">
    <property type="entry name" value="Glyco_trans_10"/>
</dbReference>
<keyword evidence="11" id="KW-0333">Golgi apparatus</keyword>
<gene>
    <name evidence="14" type="ORF">NEMVEDRAFT_v1g34520</name>
</gene>
<comment type="similarity">
    <text evidence="3 11">Belongs to the glycosyltransferase 10 family.</text>
</comment>
<evidence type="ECO:0000256" key="11">
    <source>
        <dbReference type="RuleBase" id="RU003832"/>
    </source>
</evidence>
<dbReference type="OrthoDB" id="5951578at2759"/>
<dbReference type="AlphaFoldDB" id="A7RYQ2"/>
<evidence type="ECO:0000256" key="1">
    <source>
        <dbReference type="ARBA" id="ARBA00004167"/>
    </source>
</evidence>
<dbReference type="InterPro" id="IPR038577">
    <property type="entry name" value="GT10-like_C_sf"/>
</dbReference>
<dbReference type="Gene3D" id="3.40.50.11660">
    <property type="entry name" value="Glycosyl transferase family 10, C-terminal domain"/>
    <property type="match status" value="1"/>
</dbReference>
<evidence type="ECO:0000259" key="13">
    <source>
        <dbReference type="Pfam" id="PF17039"/>
    </source>
</evidence>
<evidence type="ECO:0000256" key="7">
    <source>
        <dbReference type="ARBA" id="ARBA00022968"/>
    </source>
</evidence>
<accession>A7RYQ2</accession>
<dbReference type="InParanoid" id="A7RYQ2"/>
<dbReference type="SUPFAM" id="SSF53756">
    <property type="entry name" value="UDP-Glycosyltransferase/glycogen phosphorylase"/>
    <property type="match status" value="1"/>
</dbReference>
<feature type="non-terminal residue" evidence="14">
    <location>
        <position position="1"/>
    </location>
</feature>
<evidence type="ECO:0000256" key="10">
    <source>
        <dbReference type="ARBA" id="ARBA00023180"/>
    </source>
</evidence>
<protein>
    <recommendedName>
        <fullName evidence="11">Fucosyltransferase</fullName>
        <ecNumber evidence="11">2.4.1.-</ecNumber>
    </recommendedName>
</protein>
<dbReference type="InterPro" id="IPR055270">
    <property type="entry name" value="Glyco_tran_10_C"/>
</dbReference>
<comment type="pathway">
    <text evidence="2">Protein modification; protein glycosylation.</text>
</comment>
<dbReference type="eggNOG" id="KOG2619">
    <property type="taxonomic scope" value="Eukaryota"/>
</dbReference>
<keyword evidence="7" id="KW-0735">Signal-anchor</keyword>
<evidence type="ECO:0000256" key="2">
    <source>
        <dbReference type="ARBA" id="ARBA00004922"/>
    </source>
</evidence>
<dbReference type="Pfam" id="PF00852">
    <property type="entry name" value="Glyco_transf_10"/>
    <property type="match status" value="1"/>
</dbReference>
<dbReference type="STRING" id="45351.A7RYQ2"/>
<dbReference type="PANTHER" id="PTHR11929">
    <property type="entry name" value="ALPHA- 1,3 -FUCOSYLTRANSFERASE"/>
    <property type="match status" value="1"/>
</dbReference>